<reference evidence="1" key="1">
    <citation type="submission" date="2005-01" db="EMBL/GenBank/DDBJ databases">
        <authorList>
            <person name="Han Z."/>
        </authorList>
    </citation>
    <scope>NUCLEOTIDE SEQUENCE</scope>
</reference>
<reference evidence="1" key="2">
    <citation type="journal article" date="2006" name="PLoS Pathog.">
        <title>New perspectives on host-parasite interplay by comparative transcriptomic and proteomic analyses of Schistosoma japonicum.</title>
        <authorList>
            <person name="Liu F."/>
            <person name="Lu J."/>
            <person name="Hu W."/>
            <person name="Wang S.Y."/>
            <person name="Cui S.J."/>
            <person name="Chi M."/>
            <person name="Yan Q."/>
            <person name="Wang X.R."/>
            <person name="Song H.D."/>
            <person name="Xu X.N."/>
            <person name="Wang J.J."/>
            <person name="Zhang X.L."/>
            <person name="Zhang X."/>
            <person name="Wang Z.Q."/>
            <person name="Xue C.L."/>
            <person name="Brindley P.J."/>
            <person name="McManus D.P."/>
            <person name="Yang P.Y."/>
            <person name="Feng Z."/>
            <person name="Chen Z."/>
            <person name="Han Z.G."/>
        </authorList>
    </citation>
    <scope>NUCLEOTIDE SEQUENCE</scope>
</reference>
<evidence type="ECO:0000313" key="1">
    <source>
        <dbReference type="EMBL" id="AAX30208.1"/>
    </source>
</evidence>
<proteinExistence type="evidence at transcript level"/>
<accession>Q5BTC7</accession>
<organism evidence="1">
    <name type="scientific">Schistosoma japonicum</name>
    <name type="common">Blood fluke</name>
    <dbReference type="NCBI Taxonomy" id="6182"/>
    <lineage>
        <taxon>Eukaryota</taxon>
        <taxon>Metazoa</taxon>
        <taxon>Spiralia</taxon>
        <taxon>Lophotrochozoa</taxon>
        <taxon>Platyhelminthes</taxon>
        <taxon>Trematoda</taxon>
        <taxon>Digenea</taxon>
        <taxon>Strigeidida</taxon>
        <taxon>Schistosomatoidea</taxon>
        <taxon>Schistosomatidae</taxon>
        <taxon>Schistosoma</taxon>
    </lineage>
</organism>
<name>Q5BTC7_SCHJA</name>
<dbReference type="AlphaFoldDB" id="Q5BTC7"/>
<protein>
    <submittedName>
        <fullName evidence="1">SJCHGC02001 protein</fullName>
    </submittedName>
</protein>
<sequence>MNYFSNEFSKIWSNLPQAIRETDSLSLFVQQVGHLINSDSSLKMFTPTIVSYSTSEIIGTLNV</sequence>
<dbReference type="EMBL" id="AY914987">
    <property type="protein sequence ID" value="AAX30208.1"/>
    <property type="molecule type" value="mRNA"/>
</dbReference>